<name>A1WHL2_VEREI</name>
<evidence type="ECO:0000256" key="2">
    <source>
        <dbReference type="ARBA" id="ARBA00023015"/>
    </source>
</evidence>
<dbReference type="PRINTS" id="PR00039">
    <property type="entry name" value="HTHLYSR"/>
</dbReference>
<dbReference type="InterPro" id="IPR050950">
    <property type="entry name" value="HTH-type_LysR_regulators"/>
</dbReference>
<keyword evidence="4" id="KW-0804">Transcription</keyword>
<dbReference type="Pfam" id="PF00126">
    <property type="entry name" value="HTH_1"/>
    <property type="match status" value="1"/>
</dbReference>
<feature type="domain" description="HTH lysR-type" evidence="5">
    <location>
        <begin position="3"/>
        <end position="60"/>
    </location>
</feature>
<dbReference type="Gene3D" id="3.40.190.290">
    <property type="match status" value="1"/>
</dbReference>
<dbReference type="PROSITE" id="PS50931">
    <property type="entry name" value="HTH_LYSR"/>
    <property type="match status" value="1"/>
</dbReference>
<dbReference type="RefSeq" id="WP_011809129.1">
    <property type="nucleotide sequence ID" value="NC_008786.1"/>
</dbReference>
<sequence>MNFDLSDMRAFVAVADLGSFRAAAQTLHISQPALSRRVEKLEQAMGFRLFERTTRKVELSAIGRSFVPKARHVLSELENALLGMTDMSDRLRGQVTVACVPSSVPHLLAGAVEAFQRKFPRIRVRLIDETATEILLAVVRSEADFGVSYWGAQEPDLEFQGLVQEPFVLACLPGHPLARKRRVKWAELAQHDCVTLPPGTGNRMLIDQALSTVAYPPRWTCEARHVPALLSLIEAGVGVGAVPRFAIRGGQGATLASVRLVEPEVTRTIGVIKRRARPLMPAAQAFHDLLVAAHRASSAQARPLP</sequence>
<dbReference type="InterPro" id="IPR005119">
    <property type="entry name" value="LysR_subst-bd"/>
</dbReference>
<accession>A1WHL2</accession>
<proteinExistence type="inferred from homology"/>
<dbReference type="InterPro" id="IPR036390">
    <property type="entry name" value="WH_DNA-bd_sf"/>
</dbReference>
<dbReference type="PANTHER" id="PTHR30419:SF8">
    <property type="entry name" value="NITROGEN ASSIMILATION TRANSCRIPTIONAL ACTIVATOR-RELATED"/>
    <property type="match status" value="1"/>
</dbReference>
<dbReference type="EMBL" id="CP000542">
    <property type="protein sequence ID" value="ABM57119.1"/>
    <property type="molecule type" value="Genomic_DNA"/>
</dbReference>
<evidence type="ECO:0000256" key="4">
    <source>
        <dbReference type="ARBA" id="ARBA00023163"/>
    </source>
</evidence>
<evidence type="ECO:0000256" key="1">
    <source>
        <dbReference type="ARBA" id="ARBA00009437"/>
    </source>
</evidence>
<dbReference type="STRING" id="391735.Veis_1352"/>
<evidence type="ECO:0000256" key="3">
    <source>
        <dbReference type="ARBA" id="ARBA00023125"/>
    </source>
</evidence>
<keyword evidence="7" id="KW-1185">Reference proteome</keyword>
<dbReference type="OrthoDB" id="8437302at2"/>
<dbReference type="AlphaFoldDB" id="A1WHL2"/>
<gene>
    <name evidence="6" type="ordered locus">Veis_1352</name>
</gene>
<dbReference type="eggNOG" id="COG0583">
    <property type="taxonomic scope" value="Bacteria"/>
</dbReference>
<dbReference type="InterPro" id="IPR000847">
    <property type="entry name" value="LysR_HTH_N"/>
</dbReference>
<keyword evidence="3" id="KW-0238">DNA-binding</keyword>
<comment type="similarity">
    <text evidence="1">Belongs to the LysR transcriptional regulatory family.</text>
</comment>
<evidence type="ECO:0000313" key="7">
    <source>
        <dbReference type="Proteomes" id="UP000000374"/>
    </source>
</evidence>
<organism evidence="6 7">
    <name type="scientific">Verminephrobacter eiseniae (strain EF01-2)</name>
    <dbReference type="NCBI Taxonomy" id="391735"/>
    <lineage>
        <taxon>Bacteria</taxon>
        <taxon>Pseudomonadati</taxon>
        <taxon>Pseudomonadota</taxon>
        <taxon>Betaproteobacteria</taxon>
        <taxon>Burkholderiales</taxon>
        <taxon>Comamonadaceae</taxon>
        <taxon>Verminephrobacter</taxon>
    </lineage>
</organism>
<dbReference type="SUPFAM" id="SSF53850">
    <property type="entry name" value="Periplasmic binding protein-like II"/>
    <property type="match status" value="1"/>
</dbReference>
<dbReference type="Pfam" id="PF03466">
    <property type="entry name" value="LysR_substrate"/>
    <property type="match status" value="1"/>
</dbReference>
<evidence type="ECO:0000313" key="6">
    <source>
        <dbReference type="EMBL" id="ABM57119.1"/>
    </source>
</evidence>
<keyword evidence="2" id="KW-0805">Transcription regulation</keyword>
<dbReference type="InterPro" id="IPR036388">
    <property type="entry name" value="WH-like_DNA-bd_sf"/>
</dbReference>
<dbReference type="KEGG" id="vei:Veis_1352"/>
<dbReference type="FunFam" id="1.10.10.10:FF:000001">
    <property type="entry name" value="LysR family transcriptional regulator"/>
    <property type="match status" value="1"/>
</dbReference>
<dbReference type="GO" id="GO:0003677">
    <property type="term" value="F:DNA binding"/>
    <property type="evidence" value="ECO:0007669"/>
    <property type="project" value="UniProtKB-KW"/>
</dbReference>
<reference evidence="7" key="1">
    <citation type="submission" date="2006-12" db="EMBL/GenBank/DDBJ databases">
        <title>Complete sequence of chromosome 1 of Verminephrobacter eiseniae EF01-2.</title>
        <authorList>
            <person name="Copeland A."/>
            <person name="Lucas S."/>
            <person name="Lapidus A."/>
            <person name="Barry K."/>
            <person name="Detter J.C."/>
            <person name="Glavina del Rio T."/>
            <person name="Dalin E."/>
            <person name="Tice H."/>
            <person name="Pitluck S."/>
            <person name="Chertkov O."/>
            <person name="Brettin T."/>
            <person name="Bruce D."/>
            <person name="Han C."/>
            <person name="Tapia R."/>
            <person name="Gilna P."/>
            <person name="Schmutz J."/>
            <person name="Larimer F."/>
            <person name="Land M."/>
            <person name="Hauser L."/>
            <person name="Kyrpides N."/>
            <person name="Kim E."/>
            <person name="Stahl D."/>
            <person name="Richardson P."/>
        </authorList>
    </citation>
    <scope>NUCLEOTIDE SEQUENCE [LARGE SCALE GENOMIC DNA]</scope>
    <source>
        <strain evidence="7">EF01-2</strain>
    </source>
</reference>
<dbReference type="HOGENOM" id="CLU_039613_6_0_4"/>
<protein>
    <submittedName>
        <fullName evidence="6">Transcriptional regulator, LysR family</fullName>
    </submittedName>
</protein>
<dbReference type="Gene3D" id="1.10.10.10">
    <property type="entry name" value="Winged helix-like DNA-binding domain superfamily/Winged helix DNA-binding domain"/>
    <property type="match status" value="1"/>
</dbReference>
<dbReference type="SUPFAM" id="SSF46785">
    <property type="entry name" value="Winged helix' DNA-binding domain"/>
    <property type="match status" value="1"/>
</dbReference>
<dbReference type="GO" id="GO:0005829">
    <property type="term" value="C:cytosol"/>
    <property type="evidence" value="ECO:0007669"/>
    <property type="project" value="TreeGrafter"/>
</dbReference>
<evidence type="ECO:0000259" key="5">
    <source>
        <dbReference type="PROSITE" id="PS50931"/>
    </source>
</evidence>
<dbReference type="PANTHER" id="PTHR30419">
    <property type="entry name" value="HTH-TYPE TRANSCRIPTIONAL REGULATOR YBHD"/>
    <property type="match status" value="1"/>
</dbReference>
<dbReference type="CDD" id="cd08440">
    <property type="entry name" value="PBP2_LTTR_like_4"/>
    <property type="match status" value="1"/>
</dbReference>
<dbReference type="Proteomes" id="UP000000374">
    <property type="component" value="Chromosome"/>
</dbReference>
<dbReference type="GO" id="GO:0003700">
    <property type="term" value="F:DNA-binding transcription factor activity"/>
    <property type="evidence" value="ECO:0007669"/>
    <property type="project" value="InterPro"/>
</dbReference>
<dbReference type="GeneID" id="76459993"/>